<feature type="compositionally biased region" description="Basic and acidic residues" evidence="1">
    <location>
        <begin position="1"/>
        <end position="10"/>
    </location>
</feature>
<feature type="domain" description="Pyrrolo-quinoline quinone repeat" evidence="3">
    <location>
        <begin position="378"/>
        <end position="526"/>
    </location>
</feature>
<gene>
    <name evidence="4" type="ORF">F9B16_42675</name>
</gene>
<feature type="transmembrane region" description="Helical" evidence="2">
    <location>
        <begin position="163"/>
        <end position="182"/>
    </location>
</feature>
<feature type="compositionally biased region" description="Pro residues" evidence="1">
    <location>
        <begin position="11"/>
        <end position="20"/>
    </location>
</feature>
<keyword evidence="5" id="KW-1185">Reference proteome</keyword>
<keyword evidence="2" id="KW-1133">Transmembrane helix</keyword>
<dbReference type="InterPro" id="IPR015943">
    <property type="entry name" value="WD40/YVTN_repeat-like_dom_sf"/>
</dbReference>
<evidence type="ECO:0000259" key="3">
    <source>
        <dbReference type="Pfam" id="PF13360"/>
    </source>
</evidence>
<dbReference type="InterPro" id="IPR002372">
    <property type="entry name" value="PQQ_rpt_dom"/>
</dbReference>
<evidence type="ECO:0000256" key="1">
    <source>
        <dbReference type="SAM" id="MobiDB-lite"/>
    </source>
</evidence>
<sequence length="587" mass="63664">MPEPAVRPEHPSPTPPPPRGPLNRLRGRRSRGLPESVRRLPARDRAAVVRAVRRCVPPADPALHEPTLALAERTREQARRYGWLYRWPPVVLVAIAAATLVASHDELPVGTAVILVGVAIVIPSSAVRRNARLQRLAATIRAEGGDAPTGPASTRRVRAPSPATAAMAAGIVVIASGLWLQWDARHHRRDWTIDGPHGAFPAAIAAQPPRDPGKMIATYPFDALTYRGLAIEATWNSASVTAHRVRPAATYWRLTRRDHRLVDADLDPATGRLLLVWAHLDSDTGDIEAPVEAMAVDVRTGRVRWTRTISTDWGTVDRGSTVIGRAALIPAGNLTVLDPATGRRRWRLHDRCGQAPAGTIGRTVILRRECPQTGLLLEGYDAATGRRLWSKNFASWWPGREHAPVLPVKVGALDRNRIVVWTLEREAVYDATTGARIGEHQQPVAADGKVLGAGENTVFDGETGYGPCWIHPPRDLRKGICATDPVSGRRLWSFRFPGADETTQLRSPMAVAGGRVYTLTSDHGGEIVDHVNINDARTGALLARVTPALPERPRLYGIHTVDGGALVLADDLVPSSAAYKTVLLGDG</sequence>
<evidence type="ECO:0000256" key="2">
    <source>
        <dbReference type="SAM" id="Phobius"/>
    </source>
</evidence>
<feature type="transmembrane region" description="Helical" evidence="2">
    <location>
        <begin position="83"/>
        <end position="103"/>
    </location>
</feature>
<feature type="transmembrane region" description="Helical" evidence="2">
    <location>
        <begin position="109"/>
        <end position="127"/>
    </location>
</feature>
<reference evidence="4 5" key="1">
    <citation type="submission" date="2019-09" db="EMBL/GenBank/DDBJ databases">
        <title>Actinomadura physcomitrii sp. nov., a novel actinomycete isolated from moss [Physcomitrium sphaericum (Ludw) Fuernr].</title>
        <authorList>
            <person name="Liu C."/>
            <person name="Zhuang X."/>
        </authorList>
    </citation>
    <scope>NUCLEOTIDE SEQUENCE [LARGE SCALE GENOMIC DNA]</scope>
    <source>
        <strain evidence="4 5">CYP1-1B</strain>
    </source>
</reference>
<dbReference type="Pfam" id="PF13360">
    <property type="entry name" value="PQQ_2"/>
    <property type="match status" value="1"/>
</dbReference>
<dbReference type="Proteomes" id="UP000483004">
    <property type="component" value="Unassembled WGS sequence"/>
</dbReference>
<dbReference type="AlphaFoldDB" id="A0A6L3VEY6"/>
<proteinExistence type="predicted"/>
<accession>A0A6L3VEY6</accession>
<organism evidence="4 5">
    <name type="scientific">Actinomadura montaniterrae</name>
    <dbReference type="NCBI Taxonomy" id="1803903"/>
    <lineage>
        <taxon>Bacteria</taxon>
        <taxon>Bacillati</taxon>
        <taxon>Actinomycetota</taxon>
        <taxon>Actinomycetes</taxon>
        <taxon>Streptosporangiales</taxon>
        <taxon>Thermomonosporaceae</taxon>
        <taxon>Actinomadura</taxon>
    </lineage>
</organism>
<dbReference type="RefSeq" id="WP_151545968.1">
    <property type="nucleotide sequence ID" value="NZ_WBMR01000237.1"/>
</dbReference>
<keyword evidence="2" id="KW-0812">Transmembrane</keyword>
<protein>
    <submittedName>
        <fullName evidence="4">PQQ-like beta-propeller repeat protein</fullName>
    </submittedName>
</protein>
<dbReference type="SUPFAM" id="SSF50998">
    <property type="entry name" value="Quinoprotein alcohol dehydrogenase-like"/>
    <property type="match status" value="1"/>
</dbReference>
<comment type="caution">
    <text evidence="4">The sequence shown here is derived from an EMBL/GenBank/DDBJ whole genome shotgun (WGS) entry which is preliminary data.</text>
</comment>
<keyword evidence="2" id="KW-0472">Membrane</keyword>
<evidence type="ECO:0000313" key="5">
    <source>
        <dbReference type="Proteomes" id="UP000483004"/>
    </source>
</evidence>
<dbReference type="InterPro" id="IPR011047">
    <property type="entry name" value="Quinoprotein_ADH-like_sf"/>
</dbReference>
<name>A0A6L3VEY6_9ACTN</name>
<dbReference type="EMBL" id="WBMR01000237">
    <property type="protein sequence ID" value="KAB2363655.1"/>
    <property type="molecule type" value="Genomic_DNA"/>
</dbReference>
<feature type="region of interest" description="Disordered" evidence="1">
    <location>
        <begin position="1"/>
        <end position="37"/>
    </location>
</feature>
<evidence type="ECO:0000313" key="4">
    <source>
        <dbReference type="EMBL" id="KAB2363655.1"/>
    </source>
</evidence>
<dbReference type="Gene3D" id="2.130.10.10">
    <property type="entry name" value="YVTN repeat-like/Quinoprotein amine dehydrogenase"/>
    <property type="match status" value="1"/>
</dbReference>
<dbReference type="OrthoDB" id="3453891at2"/>